<keyword evidence="3" id="KW-1185">Reference proteome</keyword>
<evidence type="ECO:0000313" key="2">
    <source>
        <dbReference type="EMBL" id="CAB0001948.1"/>
    </source>
</evidence>
<dbReference type="EMBL" id="CADCXU010011815">
    <property type="protein sequence ID" value="CAB0001948.1"/>
    <property type="molecule type" value="Genomic_DNA"/>
</dbReference>
<feature type="region of interest" description="Disordered" evidence="1">
    <location>
        <begin position="1"/>
        <end position="32"/>
    </location>
</feature>
<name>A0A6H5GGF1_9HEMI</name>
<dbReference type="Proteomes" id="UP000479000">
    <property type="component" value="Unassembled WGS sequence"/>
</dbReference>
<evidence type="ECO:0000256" key="1">
    <source>
        <dbReference type="SAM" id="MobiDB-lite"/>
    </source>
</evidence>
<reference evidence="2 3" key="1">
    <citation type="submission" date="2020-02" db="EMBL/GenBank/DDBJ databases">
        <authorList>
            <person name="Ferguson B K."/>
        </authorList>
    </citation>
    <scope>NUCLEOTIDE SEQUENCE [LARGE SCALE GENOMIC DNA]</scope>
</reference>
<sequence>MSQEDSLKVNLPRIPQGQSPKHSSRRISQEEFLKENSSRRIFQEFLKENLPRRIPLGESSKENLLRETKLRSNFSG</sequence>
<gene>
    <name evidence="2" type="ORF">NTEN_LOCUS7735</name>
</gene>
<accession>A0A6H5GGF1</accession>
<organism evidence="2 3">
    <name type="scientific">Nesidiocoris tenuis</name>
    <dbReference type="NCBI Taxonomy" id="355587"/>
    <lineage>
        <taxon>Eukaryota</taxon>
        <taxon>Metazoa</taxon>
        <taxon>Ecdysozoa</taxon>
        <taxon>Arthropoda</taxon>
        <taxon>Hexapoda</taxon>
        <taxon>Insecta</taxon>
        <taxon>Pterygota</taxon>
        <taxon>Neoptera</taxon>
        <taxon>Paraneoptera</taxon>
        <taxon>Hemiptera</taxon>
        <taxon>Heteroptera</taxon>
        <taxon>Panheteroptera</taxon>
        <taxon>Cimicomorpha</taxon>
        <taxon>Miridae</taxon>
        <taxon>Dicyphina</taxon>
        <taxon>Nesidiocoris</taxon>
    </lineage>
</organism>
<dbReference type="AlphaFoldDB" id="A0A6H5GGF1"/>
<evidence type="ECO:0000313" key="3">
    <source>
        <dbReference type="Proteomes" id="UP000479000"/>
    </source>
</evidence>
<protein>
    <submittedName>
        <fullName evidence="2">Uncharacterized protein</fullName>
    </submittedName>
</protein>
<proteinExistence type="predicted"/>